<dbReference type="AlphaFoldDB" id="A0A060T3Q2"/>
<reference evidence="6" key="2">
    <citation type="submission" date="2014-06" db="EMBL/GenBank/DDBJ databases">
        <title>The complete genome of Blastobotrys (Arxula) adeninivorans LS3 - a yeast of biotechnological interest.</title>
        <authorList>
            <person name="Kunze G."/>
            <person name="Gaillardin C."/>
            <person name="Czernicka M."/>
            <person name="Durrens P."/>
            <person name="Martin T."/>
            <person name="Boer E."/>
            <person name="Gabaldon T."/>
            <person name="Cruz J."/>
            <person name="Talla E."/>
            <person name="Marck C."/>
            <person name="Goffeau A."/>
            <person name="Barbe V."/>
            <person name="Baret P."/>
            <person name="Baronian K."/>
            <person name="Beier S."/>
            <person name="Bleykasten C."/>
            <person name="Bode R."/>
            <person name="Casaregola S."/>
            <person name="Despons L."/>
            <person name="Fairhead C."/>
            <person name="Giersberg M."/>
            <person name="Gierski P."/>
            <person name="Hahnel U."/>
            <person name="Hartmann A."/>
            <person name="Jankowska D."/>
            <person name="Jubin C."/>
            <person name="Jung P."/>
            <person name="Lafontaine I."/>
            <person name="Leh-Louis V."/>
            <person name="Lemaire M."/>
            <person name="Marcet-Houben M."/>
            <person name="Mascher M."/>
            <person name="Morel G."/>
            <person name="Richard G.-F."/>
            <person name="Riechen J."/>
            <person name="Sacerdot C."/>
            <person name="Sarkar A."/>
            <person name="Savel G."/>
            <person name="Schacherer J."/>
            <person name="Sherman D."/>
            <person name="Straub M.-L."/>
            <person name="Stein N."/>
            <person name="Thierry A."/>
            <person name="Trautwein-Schult A."/>
            <person name="Westhof E."/>
            <person name="Worch S."/>
            <person name="Dujon B."/>
            <person name="Souciet J.-L."/>
            <person name="Wincker P."/>
            <person name="Scholz U."/>
            <person name="Neuveglise N."/>
        </authorList>
    </citation>
    <scope>NUCLEOTIDE SEQUENCE</scope>
    <source>
        <strain evidence="6">LS3</strain>
    </source>
</reference>
<dbReference type="InterPro" id="IPR030878">
    <property type="entry name" value="Ribosomal_uL15"/>
</dbReference>
<feature type="domain" description="Large ribosomal subunit protein uL15/eL18" evidence="5">
    <location>
        <begin position="100"/>
        <end position="175"/>
    </location>
</feature>
<keyword evidence="2" id="KW-0689">Ribosomal protein</keyword>
<reference evidence="6" key="1">
    <citation type="submission" date="2014-02" db="EMBL/GenBank/DDBJ databases">
        <authorList>
            <person name="Genoscope - CEA"/>
        </authorList>
    </citation>
    <scope>NUCLEOTIDE SEQUENCE</scope>
    <source>
        <strain evidence="6">LS3</strain>
    </source>
</reference>
<comment type="similarity">
    <text evidence="1">Belongs to the universal ribosomal protein uL15 family.</text>
</comment>
<evidence type="ECO:0000256" key="4">
    <source>
        <dbReference type="SAM" id="MobiDB-lite"/>
    </source>
</evidence>
<sequence>MLRLSQGLTGLKLGLGLPAFNTVRCYSIMSSLSPAPGSTKNKKRVGRGPGSGLGKTAGRGQKGQKARGSVKPWFEGGQTPLYKLFPKFGFNTQIKHPQYINLDRIQALIDQNRLDASKPITMRELYRTGQFGTMKHGVKILAGKYPHTFTAKINITATKASQTAIARIEELGGSFQAQYYSPFGLRVLTRPEATLRKFGRIPIRAKPVERKHIEYYRTPENRGYLVDAPNPPTIKPAYVKKAKQSPLLLKLQELEQRNDTGSGAAAGFKESSTPKSASV</sequence>
<dbReference type="GO" id="GO:0006412">
    <property type="term" value="P:translation"/>
    <property type="evidence" value="ECO:0007669"/>
    <property type="project" value="InterPro"/>
</dbReference>
<dbReference type="InterPro" id="IPR021131">
    <property type="entry name" value="Ribosomal_uL15/eL18"/>
</dbReference>
<evidence type="ECO:0000313" key="6">
    <source>
        <dbReference type="EMBL" id="CDP35439.1"/>
    </source>
</evidence>
<evidence type="ECO:0000259" key="5">
    <source>
        <dbReference type="Pfam" id="PF00828"/>
    </source>
</evidence>
<feature type="compositionally biased region" description="Gly residues" evidence="4">
    <location>
        <begin position="47"/>
        <end position="61"/>
    </location>
</feature>
<feature type="compositionally biased region" description="Polar residues" evidence="4">
    <location>
        <begin position="270"/>
        <end position="279"/>
    </location>
</feature>
<feature type="region of interest" description="Disordered" evidence="4">
    <location>
        <begin position="255"/>
        <end position="279"/>
    </location>
</feature>
<dbReference type="InterPro" id="IPR036227">
    <property type="entry name" value="Ribosomal_uL15/eL18_sf"/>
</dbReference>
<name>A0A060T3Q2_BLAAD</name>
<dbReference type="SUPFAM" id="SSF52080">
    <property type="entry name" value="Ribosomal proteins L15p and L18e"/>
    <property type="match status" value="1"/>
</dbReference>
<dbReference type="PANTHER" id="PTHR12934">
    <property type="entry name" value="50S RIBOSOMAL PROTEIN L15"/>
    <property type="match status" value="1"/>
</dbReference>
<dbReference type="Gene3D" id="3.100.10.10">
    <property type="match status" value="1"/>
</dbReference>
<dbReference type="PhylomeDB" id="A0A060T3Q2"/>
<dbReference type="GO" id="GO:0005762">
    <property type="term" value="C:mitochondrial large ribosomal subunit"/>
    <property type="evidence" value="ECO:0007669"/>
    <property type="project" value="TreeGrafter"/>
</dbReference>
<protein>
    <submittedName>
        <fullName evidence="6">ARAD1C35552p</fullName>
    </submittedName>
</protein>
<keyword evidence="3" id="KW-0687">Ribonucleoprotein</keyword>
<evidence type="ECO:0000256" key="3">
    <source>
        <dbReference type="ARBA" id="ARBA00023274"/>
    </source>
</evidence>
<dbReference type="GO" id="GO:0003735">
    <property type="term" value="F:structural constituent of ribosome"/>
    <property type="evidence" value="ECO:0007669"/>
    <property type="project" value="InterPro"/>
</dbReference>
<dbReference type="InterPro" id="IPR005749">
    <property type="entry name" value="Ribosomal_uL15_bac-type"/>
</dbReference>
<gene>
    <name evidence="6" type="ORF">GNLVRS02_ARAD1C35552g</name>
</gene>
<dbReference type="EMBL" id="HG937693">
    <property type="protein sequence ID" value="CDP35439.1"/>
    <property type="molecule type" value="Genomic_DNA"/>
</dbReference>
<feature type="region of interest" description="Disordered" evidence="4">
    <location>
        <begin position="34"/>
        <end position="72"/>
    </location>
</feature>
<dbReference type="PANTHER" id="PTHR12934:SF11">
    <property type="entry name" value="LARGE RIBOSOMAL SUBUNIT PROTEIN UL15M"/>
    <property type="match status" value="1"/>
</dbReference>
<evidence type="ECO:0000256" key="1">
    <source>
        <dbReference type="ARBA" id="ARBA00007320"/>
    </source>
</evidence>
<dbReference type="Pfam" id="PF00828">
    <property type="entry name" value="Ribosomal_L27A"/>
    <property type="match status" value="1"/>
</dbReference>
<evidence type="ECO:0000256" key="2">
    <source>
        <dbReference type="ARBA" id="ARBA00022980"/>
    </source>
</evidence>
<accession>A0A060T3Q2</accession>
<dbReference type="HAMAP" id="MF_01341">
    <property type="entry name" value="Ribosomal_uL15"/>
    <property type="match status" value="1"/>
</dbReference>
<proteinExistence type="inferred from homology"/>
<organism evidence="6">
    <name type="scientific">Blastobotrys adeninivorans</name>
    <name type="common">Yeast</name>
    <name type="synonym">Arxula adeninivorans</name>
    <dbReference type="NCBI Taxonomy" id="409370"/>
    <lineage>
        <taxon>Eukaryota</taxon>
        <taxon>Fungi</taxon>
        <taxon>Dikarya</taxon>
        <taxon>Ascomycota</taxon>
        <taxon>Saccharomycotina</taxon>
        <taxon>Dipodascomycetes</taxon>
        <taxon>Dipodascales</taxon>
        <taxon>Trichomonascaceae</taxon>
        <taxon>Blastobotrys</taxon>
    </lineage>
</organism>
<dbReference type="NCBIfam" id="TIGR01071">
    <property type="entry name" value="rplO_bact"/>
    <property type="match status" value="1"/>
</dbReference>